<keyword evidence="7" id="KW-0449">Lipoprotein</keyword>
<evidence type="ECO:0000313" key="8">
    <source>
        <dbReference type="EMBL" id="MEQ2543981.1"/>
    </source>
</evidence>
<dbReference type="Pfam" id="PF08842">
    <property type="entry name" value="Mfa2"/>
    <property type="match status" value="1"/>
</dbReference>
<dbReference type="Proteomes" id="UP001460202">
    <property type="component" value="Unassembled WGS sequence"/>
</dbReference>
<keyword evidence="9" id="KW-1185">Reference proteome</keyword>
<dbReference type="PROSITE" id="PS51257">
    <property type="entry name" value="PROKAR_LIPOPROTEIN"/>
    <property type="match status" value="1"/>
</dbReference>
<evidence type="ECO:0000256" key="2">
    <source>
        <dbReference type="ARBA" id="ARBA00007248"/>
    </source>
</evidence>
<keyword evidence="5" id="KW-0564">Palmitate</keyword>
<evidence type="ECO:0000313" key="9">
    <source>
        <dbReference type="Proteomes" id="UP001460202"/>
    </source>
</evidence>
<keyword evidence="6" id="KW-0998">Cell outer membrane</keyword>
<accession>A0ABV1GUA5</accession>
<protein>
    <submittedName>
        <fullName evidence="8">FimB/Mfa2 family fimbrial subunit</fullName>
    </submittedName>
</protein>
<dbReference type="EMBL" id="JBBMFL010000003">
    <property type="protein sequence ID" value="MEQ2543981.1"/>
    <property type="molecule type" value="Genomic_DNA"/>
</dbReference>
<evidence type="ECO:0000256" key="4">
    <source>
        <dbReference type="ARBA" id="ARBA00023136"/>
    </source>
</evidence>
<evidence type="ECO:0000256" key="3">
    <source>
        <dbReference type="ARBA" id="ARBA00022729"/>
    </source>
</evidence>
<comment type="subcellular location">
    <subcellularLocation>
        <location evidence="1">Cell outer membrane</location>
    </subcellularLocation>
</comment>
<evidence type="ECO:0000256" key="6">
    <source>
        <dbReference type="ARBA" id="ARBA00023237"/>
    </source>
</evidence>
<gene>
    <name evidence="8" type="ORF">WMO46_03320</name>
</gene>
<proteinExistence type="inferred from homology"/>
<dbReference type="InterPro" id="IPR014941">
    <property type="entry name" value="FimB/Mfa2/Mfa3"/>
</dbReference>
<comment type="similarity">
    <text evidence="2">Belongs to the bacteroidetes fimbrillin superfamily. FimB/Mfa2 family.</text>
</comment>
<name>A0ABV1GUA5_9BACT</name>
<sequence>MRFRIFALGLLLAGAAASCIREDMSQCRNAHELVLSYLGDGKTEIFGDKICRVEMYVFDAMNSCVADFVVPAGQVAARTAELPPLAPGDYRVVCLGNTHHTKTVNLSAGSFDAIRFADADYVDTGAASGNDSLYYASVPVTVTGFTGKEGDRTTLVPFVCSHYDLSVEVAGIPRSDVRAGLLPKLEICGVAPCTDFENRVCGEAADYTLETRYDADKMLLTSETNIMRHTNHEAVSVCLRTASGESTFVEVNLAEFLAEHPAIDCSKQEVLIPIRIEFTSAGVEVSVPDWFVQEVKPEF</sequence>
<evidence type="ECO:0000256" key="5">
    <source>
        <dbReference type="ARBA" id="ARBA00023139"/>
    </source>
</evidence>
<keyword evidence="4" id="KW-0472">Membrane</keyword>
<organism evidence="8 9">
    <name type="scientific">Alistipes intestinihominis</name>
    <dbReference type="NCBI Taxonomy" id="3133172"/>
    <lineage>
        <taxon>Bacteria</taxon>
        <taxon>Pseudomonadati</taxon>
        <taxon>Bacteroidota</taxon>
        <taxon>Bacteroidia</taxon>
        <taxon>Bacteroidales</taxon>
        <taxon>Rikenellaceae</taxon>
        <taxon>Alistipes</taxon>
    </lineage>
</organism>
<reference evidence="8 9" key="1">
    <citation type="submission" date="2024-03" db="EMBL/GenBank/DDBJ databases">
        <title>Human intestinal bacterial collection.</title>
        <authorList>
            <person name="Pauvert C."/>
            <person name="Hitch T.C.A."/>
            <person name="Clavel T."/>
        </authorList>
    </citation>
    <scope>NUCLEOTIDE SEQUENCE [LARGE SCALE GENOMIC DNA]</scope>
    <source>
        <strain evidence="8 9">CLA-KB-H122</strain>
    </source>
</reference>
<comment type="caution">
    <text evidence="8">The sequence shown here is derived from an EMBL/GenBank/DDBJ whole genome shotgun (WGS) entry which is preliminary data.</text>
</comment>
<evidence type="ECO:0000256" key="1">
    <source>
        <dbReference type="ARBA" id="ARBA00004442"/>
    </source>
</evidence>
<evidence type="ECO:0000256" key="7">
    <source>
        <dbReference type="ARBA" id="ARBA00023288"/>
    </source>
</evidence>
<dbReference type="Gene3D" id="2.60.40.2100">
    <property type="match status" value="1"/>
</dbReference>
<dbReference type="RefSeq" id="WP_044118768.1">
    <property type="nucleotide sequence ID" value="NZ_JBBMFL010000003.1"/>
</dbReference>
<keyword evidence="3" id="KW-0732">Signal</keyword>